<protein>
    <submittedName>
        <fullName evidence="2">Uncharacterized protein</fullName>
    </submittedName>
</protein>
<dbReference type="AlphaFoldDB" id="A0A163JXU1"/>
<feature type="compositionally biased region" description="Low complexity" evidence="1">
    <location>
        <begin position="282"/>
        <end position="293"/>
    </location>
</feature>
<dbReference type="STRING" id="4829.A0A163JXU1"/>
<feature type="region of interest" description="Disordered" evidence="1">
    <location>
        <begin position="14"/>
        <end position="40"/>
    </location>
</feature>
<feature type="compositionally biased region" description="Pro residues" evidence="1">
    <location>
        <begin position="294"/>
        <end position="310"/>
    </location>
</feature>
<evidence type="ECO:0000313" key="2">
    <source>
        <dbReference type="EMBL" id="SAM03801.1"/>
    </source>
</evidence>
<name>A0A163JXU1_ABSGL</name>
<dbReference type="Proteomes" id="UP000078561">
    <property type="component" value="Unassembled WGS sequence"/>
</dbReference>
<feature type="compositionally biased region" description="Polar residues" evidence="1">
    <location>
        <begin position="146"/>
        <end position="155"/>
    </location>
</feature>
<proteinExistence type="predicted"/>
<feature type="compositionally biased region" description="Basic residues" evidence="1">
    <location>
        <begin position="133"/>
        <end position="144"/>
    </location>
</feature>
<dbReference type="InParanoid" id="A0A163JXU1"/>
<keyword evidence="3" id="KW-1185">Reference proteome</keyword>
<sequence length="498" mass="56473">MVYLYTDYPREQVNTGYRQHPKPRFPASPSTTFKRQDRQPSFPVESYKTWPYYAEKEEDIYGQCYSPERMPNDFVLDDDDDMASAPAHWTTRRRRSLATFPNSAPNDDDDDDDAWTQSYHRDWYPTITSPARQVRRQRRQRPQRRSSTLHASPQKDSNRYYFDQINNGMNYDFDQDDVYHADPPPLLGRRKSLQHYHRHHDVSSYWSPITGSSQHQDSVLHPPAPCIDPPSSFYPGGQVSLPSTQPLLLPMPQPMIPTVPPFLPPMGFPNGPSFQPMMMMPRPFFPDAKTMPPATTPAPPPTTAPPPPSSPDQTKSPQSAPTELKAIENSLVPLARSLSLGTPRRRSLFGSLFHHHQAEPASTTLIPVQDLTSHSLTRKQSLSLEKKAKALSQRKSIWCYRIKPSLLSPASTGCWVAMTTKNQTKLDPYLGYYQDNAVADNLPTLVTLDKEPKLTGSITAMPQAKIARVYPSRFSSSTYIELVLDCLPADSQFVVRSD</sequence>
<organism evidence="2">
    <name type="scientific">Absidia glauca</name>
    <name type="common">Pin mould</name>
    <dbReference type="NCBI Taxonomy" id="4829"/>
    <lineage>
        <taxon>Eukaryota</taxon>
        <taxon>Fungi</taxon>
        <taxon>Fungi incertae sedis</taxon>
        <taxon>Mucoromycota</taxon>
        <taxon>Mucoromycotina</taxon>
        <taxon>Mucoromycetes</taxon>
        <taxon>Mucorales</taxon>
        <taxon>Cunninghamellaceae</taxon>
        <taxon>Absidia</taxon>
    </lineage>
</organism>
<feature type="region of interest" description="Disordered" evidence="1">
    <location>
        <begin position="126"/>
        <end position="159"/>
    </location>
</feature>
<dbReference type="OrthoDB" id="2290286at2759"/>
<reference evidence="2" key="1">
    <citation type="submission" date="2016-04" db="EMBL/GenBank/DDBJ databases">
        <authorList>
            <person name="Evans L.H."/>
            <person name="Alamgir A."/>
            <person name="Owens N."/>
            <person name="Weber N.D."/>
            <person name="Virtaneva K."/>
            <person name="Barbian K."/>
            <person name="Babar A."/>
            <person name="Rosenke K."/>
        </authorList>
    </citation>
    <scope>NUCLEOTIDE SEQUENCE [LARGE SCALE GENOMIC DNA]</scope>
    <source>
        <strain evidence="2">CBS 101.48</strain>
    </source>
</reference>
<feature type="region of interest" description="Disordered" evidence="1">
    <location>
        <begin position="282"/>
        <end position="322"/>
    </location>
</feature>
<evidence type="ECO:0000256" key="1">
    <source>
        <dbReference type="SAM" id="MobiDB-lite"/>
    </source>
</evidence>
<accession>A0A163JXU1</accession>
<evidence type="ECO:0000313" key="3">
    <source>
        <dbReference type="Proteomes" id="UP000078561"/>
    </source>
</evidence>
<dbReference type="EMBL" id="LT554300">
    <property type="protein sequence ID" value="SAM03801.1"/>
    <property type="molecule type" value="Genomic_DNA"/>
</dbReference>
<gene>
    <name evidence="2" type="primary">ABSGL_09655.1 scaffold 11583</name>
</gene>